<protein>
    <submittedName>
        <fullName evidence="2">Uncharacterized protein</fullName>
    </submittedName>
</protein>
<dbReference type="EMBL" id="VUJU01015143">
    <property type="protein sequence ID" value="KAF0696674.1"/>
    <property type="molecule type" value="Genomic_DNA"/>
</dbReference>
<dbReference type="Gene3D" id="1.10.10.10">
    <property type="entry name" value="Winged helix-like DNA-binding domain superfamily/Winged helix DNA-binding domain"/>
    <property type="match status" value="1"/>
</dbReference>
<feature type="compositionally biased region" description="Polar residues" evidence="1">
    <location>
        <begin position="1"/>
        <end position="10"/>
    </location>
</feature>
<name>A0A6G0VL69_APHCR</name>
<feature type="non-terminal residue" evidence="2">
    <location>
        <position position="83"/>
    </location>
</feature>
<proteinExistence type="predicted"/>
<sequence length="83" mass="9460">MDNSDNTKTAGPSPIKKNKRGKIISSSERLRIINMYKANLEKDPNMSMRSMRQIISKYMGIGESSVNRTFNEYKETNTVTSPK</sequence>
<keyword evidence="3" id="KW-1185">Reference proteome</keyword>
<evidence type="ECO:0000313" key="3">
    <source>
        <dbReference type="Proteomes" id="UP000478052"/>
    </source>
</evidence>
<feature type="region of interest" description="Disordered" evidence="1">
    <location>
        <begin position="1"/>
        <end position="23"/>
    </location>
</feature>
<evidence type="ECO:0000256" key="1">
    <source>
        <dbReference type="SAM" id="MobiDB-lite"/>
    </source>
</evidence>
<comment type="caution">
    <text evidence="2">The sequence shown here is derived from an EMBL/GenBank/DDBJ whole genome shotgun (WGS) entry which is preliminary data.</text>
</comment>
<organism evidence="2 3">
    <name type="scientific">Aphis craccivora</name>
    <name type="common">Cowpea aphid</name>
    <dbReference type="NCBI Taxonomy" id="307492"/>
    <lineage>
        <taxon>Eukaryota</taxon>
        <taxon>Metazoa</taxon>
        <taxon>Ecdysozoa</taxon>
        <taxon>Arthropoda</taxon>
        <taxon>Hexapoda</taxon>
        <taxon>Insecta</taxon>
        <taxon>Pterygota</taxon>
        <taxon>Neoptera</taxon>
        <taxon>Paraneoptera</taxon>
        <taxon>Hemiptera</taxon>
        <taxon>Sternorrhyncha</taxon>
        <taxon>Aphidomorpha</taxon>
        <taxon>Aphidoidea</taxon>
        <taxon>Aphididae</taxon>
        <taxon>Aphidini</taxon>
        <taxon>Aphis</taxon>
        <taxon>Aphis</taxon>
    </lineage>
</organism>
<evidence type="ECO:0000313" key="2">
    <source>
        <dbReference type="EMBL" id="KAF0696674.1"/>
    </source>
</evidence>
<accession>A0A6G0VL69</accession>
<reference evidence="2 3" key="1">
    <citation type="submission" date="2019-08" db="EMBL/GenBank/DDBJ databases">
        <title>Whole genome of Aphis craccivora.</title>
        <authorList>
            <person name="Voronova N.V."/>
            <person name="Shulinski R.S."/>
            <person name="Bandarenka Y.V."/>
            <person name="Zhorov D.G."/>
            <person name="Warner D."/>
        </authorList>
    </citation>
    <scope>NUCLEOTIDE SEQUENCE [LARGE SCALE GENOMIC DNA]</scope>
    <source>
        <strain evidence="2">180601</strain>
        <tissue evidence="2">Whole Body</tissue>
    </source>
</reference>
<dbReference type="Proteomes" id="UP000478052">
    <property type="component" value="Unassembled WGS sequence"/>
</dbReference>
<dbReference type="InterPro" id="IPR036388">
    <property type="entry name" value="WH-like_DNA-bd_sf"/>
</dbReference>
<gene>
    <name evidence="2" type="ORF">FWK35_00032522</name>
</gene>
<dbReference type="OrthoDB" id="6626397at2759"/>
<dbReference type="AlphaFoldDB" id="A0A6G0VL69"/>